<evidence type="ECO:0000313" key="2">
    <source>
        <dbReference type="Proteomes" id="UP000664658"/>
    </source>
</evidence>
<comment type="caution">
    <text evidence="1">The sequence shown here is derived from an EMBL/GenBank/DDBJ whole genome shotgun (WGS) entry which is preliminary data.</text>
</comment>
<dbReference type="Proteomes" id="UP000664658">
    <property type="component" value="Unassembled WGS sequence"/>
</dbReference>
<organism evidence="1 2">
    <name type="scientific">Plesiomonas shigelloides</name>
    <name type="common">Aeromonas shigelloides</name>
    <dbReference type="NCBI Taxonomy" id="703"/>
    <lineage>
        <taxon>Bacteria</taxon>
        <taxon>Pseudomonadati</taxon>
        <taxon>Pseudomonadota</taxon>
        <taxon>Gammaproteobacteria</taxon>
        <taxon>Enterobacterales</taxon>
        <taxon>Enterobacteriaceae</taxon>
        <taxon>Plesiomonas</taxon>
    </lineage>
</organism>
<accession>A0A8I2B3E0</accession>
<reference evidence="1" key="1">
    <citation type="submission" date="2021-03" db="EMBL/GenBank/DDBJ databases">
        <title>Plesiomonas shigelloides zfcc0051, isolated from zebrafish feces.</title>
        <authorList>
            <person name="Vanderhoek Z."/>
            <person name="Gaulke C."/>
        </authorList>
    </citation>
    <scope>NUCLEOTIDE SEQUENCE</scope>
    <source>
        <strain evidence="1">Zfcc0051</strain>
    </source>
</reference>
<protein>
    <submittedName>
        <fullName evidence="1">Uncharacterized protein</fullName>
    </submittedName>
</protein>
<gene>
    <name evidence="1" type="ORF">J2R62_17085</name>
</gene>
<evidence type="ECO:0000313" key="1">
    <source>
        <dbReference type="EMBL" id="MBO1109884.1"/>
    </source>
</evidence>
<sequence length="67" mass="7633">MKIDVILNHKKFQPEVEGMQFPPESYRINITRSDGMGISKIEAQTVLQTCIQGFEEGTTVEENFKCP</sequence>
<dbReference type="RefSeq" id="WP_139714639.1">
    <property type="nucleotide sequence ID" value="NZ_JAFNAA010000050.1"/>
</dbReference>
<proteinExistence type="predicted"/>
<dbReference type="EMBL" id="JAFNAA010000050">
    <property type="protein sequence ID" value="MBO1109884.1"/>
    <property type="molecule type" value="Genomic_DNA"/>
</dbReference>
<dbReference type="AlphaFoldDB" id="A0A8I2B3E0"/>
<name>A0A8I2B3E0_PLESH</name>